<keyword evidence="2" id="KW-1185">Reference proteome</keyword>
<name>A0A0P1A5U3_PLAHL</name>
<proteinExistence type="predicted"/>
<sequence length="57" mass="6398">MSSHGQGLDYVKLISGWVKDDWTGFRDRSSFESTGVTVVLTELVDVKVVRHVPHVAR</sequence>
<accession>A0A0P1A5U3</accession>
<protein>
    <submittedName>
        <fullName evidence="1">Uncharacterized protein</fullName>
    </submittedName>
</protein>
<evidence type="ECO:0000313" key="1">
    <source>
        <dbReference type="EMBL" id="CEG35753.1"/>
    </source>
</evidence>
<organism evidence="1 2">
    <name type="scientific">Plasmopara halstedii</name>
    <name type="common">Downy mildew of sunflower</name>
    <dbReference type="NCBI Taxonomy" id="4781"/>
    <lineage>
        <taxon>Eukaryota</taxon>
        <taxon>Sar</taxon>
        <taxon>Stramenopiles</taxon>
        <taxon>Oomycota</taxon>
        <taxon>Peronosporomycetes</taxon>
        <taxon>Peronosporales</taxon>
        <taxon>Peronosporaceae</taxon>
        <taxon>Plasmopara</taxon>
    </lineage>
</organism>
<dbReference type="RefSeq" id="XP_024572122.1">
    <property type="nucleotide sequence ID" value="XM_024727680.1"/>
</dbReference>
<reference evidence="2" key="1">
    <citation type="submission" date="2014-09" db="EMBL/GenBank/DDBJ databases">
        <authorList>
            <person name="Sharma Rahul"/>
            <person name="Thines Marco"/>
        </authorList>
    </citation>
    <scope>NUCLEOTIDE SEQUENCE [LARGE SCALE GENOMIC DNA]</scope>
</reference>
<dbReference type="AlphaFoldDB" id="A0A0P1A5U3"/>
<evidence type="ECO:0000313" key="2">
    <source>
        <dbReference type="Proteomes" id="UP000054928"/>
    </source>
</evidence>
<dbReference type="EMBL" id="CCYD01000109">
    <property type="protein sequence ID" value="CEG35753.1"/>
    <property type="molecule type" value="Genomic_DNA"/>
</dbReference>
<dbReference type="Proteomes" id="UP000054928">
    <property type="component" value="Unassembled WGS sequence"/>
</dbReference>
<dbReference type="GeneID" id="36395142"/>